<gene>
    <name evidence="1" type="ORF">ODY93_13590</name>
</gene>
<name>A0ABT6UDR1_9GAMM</name>
<dbReference type="RefSeq" id="WP_282679578.1">
    <property type="nucleotide sequence ID" value="NZ_JAOTLW010000013.1"/>
</dbReference>
<organism evidence="1 2">
    <name type="scientific">Shewanella xiamenensis</name>
    <dbReference type="NCBI Taxonomy" id="332186"/>
    <lineage>
        <taxon>Bacteria</taxon>
        <taxon>Pseudomonadati</taxon>
        <taxon>Pseudomonadota</taxon>
        <taxon>Gammaproteobacteria</taxon>
        <taxon>Alteromonadales</taxon>
        <taxon>Shewanellaceae</taxon>
        <taxon>Shewanella</taxon>
    </lineage>
</organism>
<dbReference type="EMBL" id="JAOTLW010000013">
    <property type="protein sequence ID" value="MDI5832607.1"/>
    <property type="molecule type" value="Genomic_DNA"/>
</dbReference>
<reference evidence="1 2" key="1">
    <citation type="submission" date="2022-09" db="EMBL/GenBank/DDBJ databases">
        <title>The outer-membrane cytochrome OmcA is essential for infection of Shewanella oneidensis by a zebrafish-associated bacteriophage.</title>
        <authorList>
            <person name="Grenfell A.W."/>
            <person name="Intile P."/>
            <person name="Mcfarlane J."/>
            <person name="Leung D."/>
            <person name="Abdalla K."/>
            <person name="Wold M."/>
            <person name="Kees E."/>
            <person name="Gralnick J."/>
        </authorList>
    </citation>
    <scope>NUCLEOTIDE SEQUENCE [LARGE SCALE GENOMIC DNA]</scope>
    <source>
        <strain evidence="1 2">NF-5</strain>
    </source>
</reference>
<proteinExistence type="predicted"/>
<protein>
    <submittedName>
        <fullName evidence="1">Uncharacterized protein</fullName>
    </submittedName>
</protein>
<evidence type="ECO:0000313" key="1">
    <source>
        <dbReference type="EMBL" id="MDI5832607.1"/>
    </source>
</evidence>
<evidence type="ECO:0000313" key="2">
    <source>
        <dbReference type="Proteomes" id="UP001159075"/>
    </source>
</evidence>
<dbReference type="Proteomes" id="UP001159075">
    <property type="component" value="Unassembled WGS sequence"/>
</dbReference>
<keyword evidence="2" id="KW-1185">Reference proteome</keyword>
<comment type="caution">
    <text evidence="1">The sequence shown here is derived from an EMBL/GenBank/DDBJ whole genome shotgun (WGS) entry which is preliminary data.</text>
</comment>
<sequence>MFDVNCLDELMSSLLTRVLLVRGRKLEFRIEAGTNFTDVIAVQHSGRRVKVATDYAFRLRALIRHLLEKHSRKNHRSLILNESGECNLRRPLFNVKFTMPEAVQRFGHPFVISTTPSADGYSAIDITITVRYLESKWETLEI</sequence>
<accession>A0ABT6UDR1</accession>